<dbReference type="Gene3D" id="2.60.40.1220">
    <property type="match status" value="2"/>
</dbReference>
<protein>
    <recommendedName>
        <fullName evidence="2">SbsA Ig-like domain-containing protein</fullName>
    </recommendedName>
</protein>
<keyword evidence="1" id="KW-0732">Signal</keyword>
<sequence>MKKTSNILLFLIFIYFVAFSFEPLQVVSVSPLPESEYVNVNSNIEVVFNREMFPDDISKFTFTLNDGYTNVEGTVEYYRLLKKAVFIPKEKLTMGRNYKASIWAGIRGLDGTRLPASVHWIFSTGKAVDRTRPFLAASNPADMERNVPLDQELRLTFSERILPKSYDEIRIFTEDGTEISRDIYEDENYNVVRVKLNSRLLPEKWYTIKIGKKLTDLAGNISNFEYQIKFFSADVDKPEILRSDPEADSRDHNIASSIKVYMNDDINPETVSRETVKLLLDGEQQVIVPRYVADEKMIEIIPDKYIQDSTYYEVKLIEGLIDKGGNSIDTVSFDFRTQDLTKPSLVEVSPTDGAENVKGIILTDGDKLIPCEVNINEYGVNVELIPEKPLTKRTKYRVAASPIVKDASGNPLDKTYAYGFMTILYDTQEIMAQLDNYSEFDEKQALSKIQDMIGGDFYENYLTQEQVAEKKVVDKIPPRIIDNFPESGMEELPLNTHITLVFSEDIDKSTLEDGIILTDNDIDITCDIKYDEKFKKAEIIPYNKLEPGKTYRIIANDTIKDLSGNNLLARDFRFKTTFDSDKILIESKLPAPAPKIDPELLVEDVVEMKDDTLEEFREDEPEEEDLSVKREKWAFDTVLELRKKFAQRYAIVTSNPKVKPTRYELALIVRSIINKVNENKLKKLFRSAHGIKDLIQLFQAAVEFESELTLLGVNFNKFEEKLKNNKIPTKNIRDDLNKGIIREVTG</sequence>
<dbReference type="InterPro" id="IPR014755">
    <property type="entry name" value="Cu-Rt/internalin_Ig-like"/>
</dbReference>
<accession>A0A2N5ZEN4</accession>
<gene>
    <name evidence="3" type="ORF">C0601_08240</name>
</gene>
<comment type="caution">
    <text evidence="3">The sequence shown here is derived from an EMBL/GenBank/DDBJ whole genome shotgun (WGS) entry which is preliminary data.</text>
</comment>
<proteinExistence type="predicted"/>
<reference evidence="3 4" key="1">
    <citation type="submission" date="2017-11" db="EMBL/GenBank/DDBJ databases">
        <title>Genome-resolved metagenomics identifies genetic mobility, metabolic interactions, and unexpected diversity in perchlorate-reducing communities.</title>
        <authorList>
            <person name="Barnum T.P."/>
            <person name="Figueroa I.A."/>
            <person name="Carlstrom C.I."/>
            <person name="Lucas L.N."/>
            <person name="Engelbrektson A.L."/>
            <person name="Coates J.D."/>
        </authorList>
    </citation>
    <scope>NUCLEOTIDE SEQUENCE [LARGE SCALE GENOMIC DNA]</scope>
    <source>
        <strain evidence="3">BM706</strain>
    </source>
</reference>
<feature type="domain" description="SbsA Ig-like" evidence="2">
    <location>
        <begin position="234"/>
        <end position="337"/>
    </location>
</feature>
<evidence type="ECO:0000313" key="3">
    <source>
        <dbReference type="EMBL" id="PLX17104.1"/>
    </source>
</evidence>
<evidence type="ECO:0000256" key="1">
    <source>
        <dbReference type="ARBA" id="ARBA00022729"/>
    </source>
</evidence>
<feature type="domain" description="SbsA Ig-like" evidence="2">
    <location>
        <begin position="129"/>
        <end position="226"/>
    </location>
</feature>
<evidence type="ECO:0000259" key="2">
    <source>
        <dbReference type="Pfam" id="PF13205"/>
    </source>
</evidence>
<evidence type="ECO:0000313" key="4">
    <source>
        <dbReference type="Proteomes" id="UP000234857"/>
    </source>
</evidence>
<feature type="domain" description="SbsA Ig-like" evidence="2">
    <location>
        <begin position="23"/>
        <end position="124"/>
    </location>
</feature>
<dbReference type="EMBL" id="PKTG01000095">
    <property type="protein sequence ID" value="PLX17104.1"/>
    <property type="molecule type" value="Genomic_DNA"/>
</dbReference>
<dbReference type="Proteomes" id="UP000234857">
    <property type="component" value="Unassembled WGS sequence"/>
</dbReference>
<dbReference type="InterPro" id="IPR032812">
    <property type="entry name" value="SbsA_Ig"/>
</dbReference>
<dbReference type="Pfam" id="PF13205">
    <property type="entry name" value="Big_5"/>
    <property type="match status" value="4"/>
</dbReference>
<dbReference type="AlphaFoldDB" id="A0A2N5ZEN4"/>
<organism evidence="3 4">
    <name type="scientific">Muiribacterium halophilum</name>
    <dbReference type="NCBI Taxonomy" id="2053465"/>
    <lineage>
        <taxon>Bacteria</taxon>
        <taxon>Candidatus Muiribacteriota</taxon>
        <taxon>Candidatus Muiribacteriia</taxon>
        <taxon>Candidatus Muiribacteriales</taxon>
        <taxon>Candidatus Muiribacteriaceae</taxon>
        <taxon>Candidatus Muiribacterium</taxon>
    </lineage>
</organism>
<feature type="domain" description="SbsA Ig-like" evidence="2">
    <location>
        <begin position="474"/>
        <end position="576"/>
    </location>
</feature>
<name>A0A2N5ZEN4_MUIH1</name>